<protein>
    <submittedName>
        <fullName evidence="1">Uncharacterized protein</fullName>
    </submittedName>
</protein>
<name>A0A412A036_9FIRM</name>
<dbReference type="Proteomes" id="UP000284662">
    <property type="component" value="Unassembled WGS sequence"/>
</dbReference>
<comment type="caution">
    <text evidence="1">The sequence shown here is derived from an EMBL/GenBank/DDBJ whole genome shotgun (WGS) entry which is preliminary data.</text>
</comment>
<evidence type="ECO:0000313" key="2">
    <source>
        <dbReference type="Proteomes" id="UP000284662"/>
    </source>
</evidence>
<reference evidence="1 2" key="1">
    <citation type="submission" date="2018-08" db="EMBL/GenBank/DDBJ databases">
        <title>A genome reference for cultivated species of the human gut microbiota.</title>
        <authorList>
            <person name="Zou Y."/>
            <person name="Xue W."/>
            <person name="Luo G."/>
        </authorList>
    </citation>
    <scope>NUCLEOTIDE SEQUENCE [LARGE SCALE GENOMIC DNA]</scope>
    <source>
        <strain evidence="1 2">AF29-2</strain>
    </source>
</reference>
<sequence length="93" mass="10628">MVEFVSYNGKYPNLCGGLLIIKVNGKKHELRFCLSSGGNCYIDNNNKEIVTQGDWRINKRMLEFYYPELMPFKKAIEDVINKNIEKGCCGGCL</sequence>
<accession>A0A412A036</accession>
<dbReference type="AlphaFoldDB" id="A0A412A036"/>
<evidence type="ECO:0000313" key="1">
    <source>
        <dbReference type="EMBL" id="RGQ08456.1"/>
    </source>
</evidence>
<gene>
    <name evidence="1" type="ORF">DWZ11_00935</name>
</gene>
<dbReference type="RefSeq" id="WP_117976006.1">
    <property type="nucleotide sequence ID" value="NZ_QRST01000001.1"/>
</dbReference>
<dbReference type="EMBL" id="QRST01000001">
    <property type="protein sequence ID" value="RGQ08456.1"/>
    <property type="molecule type" value="Genomic_DNA"/>
</dbReference>
<organism evidence="1 2">
    <name type="scientific">Megamonas rupellensis</name>
    <dbReference type="NCBI Taxonomy" id="491921"/>
    <lineage>
        <taxon>Bacteria</taxon>
        <taxon>Bacillati</taxon>
        <taxon>Bacillota</taxon>
        <taxon>Negativicutes</taxon>
        <taxon>Selenomonadales</taxon>
        <taxon>Selenomonadaceae</taxon>
        <taxon>Megamonas</taxon>
    </lineage>
</organism>
<proteinExistence type="predicted"/>